<keyword evidence="2" id="KW-0812">Transmembrane</keyword>
<name>A0AAF0EPF3_9BASI</name>
<gene>
    <name evidence="3" type="ORF">MNAN1_003646</name>
</gene>
<evidence type="ECO:0000313" key="3">
    <source>
        <dbReference type="EMBL" id="WFD28633.1"/>
    </source>
</evidence>
<reference evidence="3" key="1">
    <citation type="submission" date="2023-03" db="EMBL/GenBank/DDBJ databases">
        <title>Mating type loci evolution in Malassezia.</title>
        <authorList>
            <person name="Coelho M.A."/>
        </authorList>
    </citation>
    <scope>NUCLEOTIDE SEQUENCE</scope>
    <source>
        <strain evidence="3">CBS 9557</strain>
    </source>
</reference>
<dbReference type="AlphaFoldDB" id="A0AAF0EPF3"/>
<keyword evidence="2" id="KW-0472">Membrane</keyword>
<feature type="compositionally biased region" description="Polar residues" evidence="1">
    <location>
        <begin position="281"/>
        <end position="297"/>
    </location>
</feature>
<feature type="compositionally biased region" description="Low complexity" evidence="1">
    <location>
        <begin position="1"/>
        <end position="13"/>
    </location>
</feature>
<proteinExistence type="predicted"/>
<keyword evidence="2" id="KW-1133">Transmembrane helix</keyword>
<evidence type="ECO:0000256" key="1">
    <source>
        <dbReference type="SAM" id="MobiDB-lite"/>
    </source>
</evidence>
<evidence type="ECO:0000313" key="4">
    <source>
        <dbReference type="Proteomes" id="UP001213623"/>
    </source>
</evidence>
<keyword evidence="4" id="KW-1185">Reference proteome</keyword>
<dbReference type="EMBL" id="CP119898">
    <property type="protein sequence ID" value="WFD28633.1"/>
    <property type="molecule type" value="Genomic_DNA"/>
</dbReference>
<feature type="compositionally biased region" description="Polar residues" evidence="1">
    <location>
        <begin position="152"/>
        <end position="177"/>
    </location>
</feature>
<feature type="region of interest" description="Disordered" evidence="1">
    <location>
        <begin position="1"/>
        <end position="25"/>
    </location>
</feature>
<organism evidence="3 4">
    <name type="scientific">Malassezia nana</name>
    <dbReference type="NCBI Taxonomy" id="180528"/>
    <lineage>
        <taxon>Eukaryota</taxon>
        <taxon>Fungi</taxon>
        <taxon>Dikarya</taxon>
        <taxon>Basidiomycota</taxon>
        <taxon>Ustilaginomycotina</taxon>
        <taxon>Malasseziomycetes</taxon>
        <taxon>Malasseziales</taxon>
        <taxon>Malasseziaceae</taxon>
        <taxon>Malassezia</taxon>
    </lineage>
</organism>
<feature type="transmembrane region" description="Helical" evidence="2">
    <location>
        <begin position="31"/>
        <end position="57"/>
    </location>
</feature>
<sequence length="309" mass="31367">MTTTVPPSSSPSSAGVSPQEQVSSGDNHAGAIAGGVVGGVVGLIVLIALAWLLFWFLRKKKRAQQVDYVHDVSQEPGPSFGTATHVPSSPRSPEGGAVMDSSPTILRSTRNASASAPVSAMAASPSTEPIMTGAGAGAGAGLAAGGLATVAPGQTTSPATQPQTMGLSQQPNGNQWGNDAAGPPPAGQSPSALPYARNSRAVRGSSMAQNRGGTAQAEPIYSEYVDVDPALWRETWASADSPYGRAGVGHANEEEAPPPRAFHMQPGQLVSNASPLGAFSQPWSTAQPSQAAPTRSSRVIRESLGQGET</sequence>
<dbReference type="Proteomes" id="UP001213623">
    <property type="component" value="Chromosome 7"/>
</dbReference>
<feature type="region of interest" description="Disordered" evidence="1">
    <location>
        <begin position="244"/>
        <end position="309"/>
    </location>
</feature>
<feature type="compositionally biased region" description="Polar residues" evidence="1">
    <location>
        <begin position="14"/>
        <end position="25"/>
    </location>
</feature>
<protein>
    <submittedName>
        <fullName evidence="3">Uncharacterized protein</fullName>
    </submittedName>
</protein>
<feature type="region of interest" description="Disordered" evidence="1">
    <location>
        <begin position="72"/>
        <end position="102"/>
    </location>
</feature>
<evidence type="ECO:0000256" key="2">
    <source>
        <dbReference type="SAM" id="Phobius"/>
    </source>
</evidence>
<feature type="region of interest" description="Disordered" evidence="1">
    <location>
        <begin position="149"/>
        <end position="193"/>
    </location>
</feature>
<feature type="compositionally biased region" description="Polar residues" evidence="1">
    <location>
        <begin position="81"/>
        <end position="91"/>
    </location>
</feature>
<accession>A0AAF0EPF3</accession>